<gene>
    <name evidence="3" type="ORF">KQ910_01455</name>
</gene>
<keyword evidence="2" id="KW-0067">ATP-binding</keyword>
<name>A0ABS6IF03_9HYPH</name>
<sequence length="374" mass="41718">MANLAARRAAGEIHADPVQEKIVLRLQAIHDQLGAMAAAQPAKKGLLARLGLGHAPKPPEGPHGLYIWGSVGRGKSMLMDLFFADAPVARKRRVHFHEFMLEVQARLHRRREELAAKGAPPESDTIVPIAREIAAETRLLCFDEFQVTNIADAMILGRLFETLFEEGITVIATSNRAPDDLYRNGLQRDRFLPFIELVKQRLEVLELGGSQDYRMGRLRELDLYLTPLGAWATKKLDEAFRALSNGADGEPRVLRTQGRDVDVPRAAPGVAMAHFMDWCARPMGAADFLCIADNFHTVIVAEVPKMGPDSRDKAVRFVTMIDTFYEKKVKFICSAAANPGNLYPEGDGSFEFQRTVSRLMEMQSPEYLNLEHIA</sequence>
<evidence type="ECO:0000256" key="1">
    <source>
        <dbReference type="ARBA" id="ARBA00022741"/>
    </source>
</evidence>
<evidence type="ECO:0000256" key="2">
    <source>
        <dbReference type="ARBA" id="ARBA00022840"/>
    </source>
</evidence>
<accession>A0ABS6IF03</accession>
<dbReference type="Pfam" id="PF03969">
    <property type="entry name" value="AFG1_ATPase"/>
    <property type="match status" value="1"/>
</dbReference>
<comment type="caution">
    <text evidence="3">The sequence shown here is derived from an EMBL/GenBank/DDBJ whole genome shotgun (WGS) entry which is preliminary data.</text>
</comment>
<dbReference type="InterPro" id="IPR005654">
    <property type="entry name" value="ATPase_AFG1-like"/>
</dbReference>
<dbReference type="NCBIfam" id="NF040713">
    <property type="entry name" value="ZapE"/>
    <property type="match status" value="1"/>
</dbReference>
<dbReference type="PANTHER" id="PTHR12169:SF6">
    <property type="entry name" value="AFG1-LIKE ATPASE"/>
    <property type="match status" value="1"/>
</dbReference>
<dbReference type="PANTHER" id="PTHR12169">
    <property type="entry name" value="ATPASE N2B"/>
    <property type="match status" value="1"/>
</dbReference>
<dbReference type="Proteomes" id="UP000727907">
    <property type="component" value="Unassembled WGS sequence"/>
</dbReference>
<keyword evidence="1" id="KW-0547">Nucleotide-binding</keyword>
<evidence type="ECO:0000313" key="3">
    <source>
        <dbReference type="EMBL" id="MBU8872404.1"/>
    </source>
</evidence>
<organism evidence="3 4">
    <name type="scientific">Reyranella humidisoli</name>
    <dbReference type="NCBI Taxonomy" id="2849149"/>
    <lineage>
        <taxon>Bacteria</taxon>
        <taxon>Pseudomonadati</taxon>
        <taxon>Pseudomonadota</taxon>
        <taxon>Alphaproteobacteria</taxon>
        <taxon>Hyphomicrobiales</taxon>
        <taxon>Reyranellaceae</taxon>
        <taxon>Reyranella</taxon>
    </lineage>
</organism>
<evidence type="ECO:0000313" key="4">
    <source>
        <dbReference type="Proteomes" id="UP000727907"/>
    </source>
</evidence>
<dbReference type="EMBL" id="JAHOPB010000001">
    <property type="protein sequence ID" value="MBU8872404.1"/>
    <property type="molecule type" value="Genomic_DNA"/>
</dbReference>
<reference evidence="3 4" key="1">
    <citation type="submission" date="2021-06" db="EMBL/GenBank/DDBJ databases">
        <authorList>
            <person name="Lee D.H."/>
        </authorList>
    </citation>
    <scope>NUCLEOTIDE SEQUENCE [LARGE SCALE GENOMIC DNA]</scope>
    <source>
        <strain evidence="3 4">MMS21-HV4-11</strain>
    </source>
</reference>
<proteinExistence type="predicted"/>
<keyword evidence="4" id="KW-1185">Reference proteome</keyword>
<protein>
    <submittedName>
        <fullName evidence="3">AFG1 family ATPase</fullName>
    </submittedName>
</protein>